<feature type="transmembrane region" description="Helical" evidence="3">
    <location>
        <begin position="162"/>
        <end position="183"/>
    </location>
</feature>
<accession>A0A963Z1Q9</accession>
<keyword evidence="6" id="KW-1185">Reference proteome</keyword>
<evidence type="ECO:0000259" key="4">
    <source>
        <dbReference type="PROSITE" id="PS50887"/>
    </source>
</evidence>
<keyword evidence="3" id="KW-1133">Transmembrane helix</keyword>
<evidence type="ECO:0000256" key="3">
    <source>
        <dbReference type="SAM" id="Phobius"/>
    </source>
</evidence>
<dbReference type="PANTHER" id="PTHR45138">
    <property type="entry name" value="REGULATORY COMPONENTS OF SENSORY TRANSDUCTION SYSTEM"/>
    <property type="match status" value="1"/>
</dbReference>
<reference evidence="5 6" key="1">
    <citation type="journal article" date="2021" name="Microorganisms">
        <title>Acidisoma silvae sp. nov. and Acidisomacellulosilytica sp. nov., Two Acidophilic Bacteria Isolated from Decaying Wood, Hydrolyzing Cellulose and Producing Poly-3-hydroxybutyrate.</title>
        <authorList>
            <person name="Mieszkin S."/>
            <person name="Pouder E."/>
            <person name="Uroz S."/>
            <person name="Simon-Colin C."/>
            <person name="Alain K."/>
        </authorList>
    </citation>
    <scope>NUCLEOTIDE SEQUENCE [LARGE SCALE GENOMIC DNA]</scope>
    <source>
        <strain evidence="5 6">HW T5.17</strain>
    </source>
</reference>
<proteinExistence type="predicted"/>
<dbReference type="Gene3D" id="3.30.70.270">
    <property type="match status" value="1"/>
</dbReference>
<dbReference type="SMART" id="SM00267">
    <property type="entry name" value="GGDEF"/>
    <property type="match status" value="1"/>
</dbReference>
<dbReference type="GO" id="GO:0052621">
    <property type="term" value="F:diguanylate cyclase activity"/>
    <property type="evidence" value="ECO:0007669"/>
    <property type="project" value="UniProtKB-EC"/>
</dbReference>
<dbReference type="InterPro" id="IPR050469">
    <property type="entry name" value="Diguanylate_Cyclase"/>
</dbReference>
<dbReference type="InterPro" id="IPR000160">
    <property type="entry name" value="GGDEF_dom"/>
</dbReference>
<gene>
    <name evidence="5" type="ORF">ACELLULO517_13300</name>
</gene>
<dbReference type="Pfam" id="PF00990">
    <property type="entry name" value="GGDEF"/>
    <property type="match status" value="1"/>
</dbReference>
<dbReference type="EMBL" id="JAESVA010000004">
    <property type="protein sequence ID" value="MCB8881218.1"/>
    <property type="molecule type" value="Genomic_DNA"/>
</dbReference>
<dbReference type="GO" id="GO:0043709">
    <property type="term" value="P:cell adhesion involved in single-species biofilm formation"/>
    <property type="evidence" value="ECO:0007669"/>
    <property type="project" value="TreeGrafter"/>
</dbReference>
<dbReference type="FunFam" id="3.30.70.270:FF:000001">
    <property type="entry name" value="Diguanylate cyclase domain protein"/>
    <property type="match status" value="1"/>
</dbReference>
<feature type="transmembrane region" description="Helical" evidence="3">
    <location>
        <begin position="233"/>
        <end position="254"/>
    </location>
</feature>
<evidence type="ECO:0000313" key="5">
    <source>
        <dbReference type="EMBL" id="MCB8881218.1"/>
    </source>
</evidence>
<dbReference type="InterPro" id="IPR029787">
    <property type="entry name" value="Nucleotide_cyclase"/>
</dbReference>
<dbReference type="NCBIfam" id="TIGR00254">
    <property type="entry name" value="GGDEF"/>
    <property type="match status" value="1"/>
</dbReference>
<comment type="catalytic activity">
    <reaction evidence="2">
        <text>2 GTP = 3',3'-c-di-GMP + 2 diphosphate</text>
        <dbReference type="Rhea" id="RHEA:24898"/>
        <dbReference type="ChEBI" id="CHEBI:33019"/>
        <dbReference type="ChEBI" id="CHEBI:37565"/>
        <dbReference type="ChEBI" id="CHEBI:58805"/>
        <dbReference type="EC" id="2.7.7.65"/>
    </reaction>
</comment>
<dbReference type="RefSeq" id="WP_227307888.1">
    <property type="nucleotide sequence ID" value="NZ_JAESVA010000004.1"/>
</dbReference>
<evidence type="ECO:0000256" key="1">
    <source>
        <dbReference type="ARBA" id="ARBA00012528"/>
    </source>
</evidence>
<dbReference type="InterPro" id="IPR043128">
    <property type="entry name" value="Rev_trsase/Diguanyl_cyclase"/>
</dbReference>
<organism evidence="5 6">
    <name type="scientific">Acidisoma cellulosilyticum</name>
    <dbReference type="NCBI Taxonomy" id="2802395"/>
    <lineage>
        <taxon>Bacteria</taxon>
        <taxon>Pseudomonadati</taxon>
        <taxon>Pseudomonadota</taxon>
        <taxon>Alphaproteobacteria</taxon>
        <taxon>Acetobacterales</taxon>
        <taxon>Acidocellaceae</taxon>
        <taxon>Acidisoma</taxon>
    </lineage>
</organism>
<dbReference type="PANTHER" id="PTHR45138:SF9">
    <property type="entry name" value="DIGUANYLATE CYCLASE DGCM-RELATED"/>
    <property type="match status" value="1"/>
</dbReference>
<feature type="transmembrane region" description="Helical" evidence="3">
    <location>
        <begin position="266"/>
        <end position="283"/>
    </location>
</feature>
<feature type="transmembrane region" description="Helical" evidence="3">
    <location>
        <begin position="21"/>
        <end position="48"/>
    </location>
</feature>
<dbReference type="Proteomes" id="UP000721844">
    <property type="component" value="Unassembled WGS sequence"/>
</dbReference>
<dbReference type="AlphaFoldDB" id="A0A963Z1Q9"/>
<dbReference type="SUPFAM" id="SSF55073">
    <property type="entry name" value="Nucleotide cyclase"/>
    <property type="match status" value="1"/>
</dbReference>
<dbReference type="GO" id="GO:1902201">
    <property type="term" value="P:negative regulation of bacterial-type flagellum-dependent cell motility"/>
    <property type="evidence" value="ECO:0007669"/>
    <property type="project" value="TreeGrafter"/>
</dbReference>
<sequence>MTGKPQKQPPRLATSHPRQGPVRLALAIAPILAIAATAIGLLVLLGYVTHTSWLWRPLAHGPATHPLTAASLVMIGVAAYLNRRRRGRTIALCLAVAVITIGLARLTDPWTGGSIFRMLTPFPSILAENLSAGTPIRMGPNTAASLLLSAIAILFQSKHRIGLAQLAAAAAASLPLIGLTGYLDGIATFYGQMAPPTIISTLAASGGILFATAHRGMLRGILSPWPAGRMARIQIGALTGVYLLLGFVVCRLGLENNLKTFATETIFMSFVIVTVIGASATVYERLDRRRRQAEHDFEQAAMVDFLTGLRNRRSFFAEAEAFWAQERDPRNGVGVLLMDIDHFKSINDRFGHDAGDAVLRWIGALLPQQVRGSDIIGRMGGEEFAILLPGADLPAALRLAEAIRAKLAAKDFRDLVPGLPQVTASIGVTAGLRRREPLRALLSTADAALYRAKDAGRNRVEHP</sequence>
<feature type="transmembrane region" description="Helical" evidence="3">
    <location>
        <begin position="63"/>
        <end position="82"/>
    </location>
</feature>
<feature type="domain" description="GGDEF" evidence="4">
    <location>
        <begin position="331"/>
        <end position="463"/>
    </location>
</feature>
<dbReference type="GO" id="GO:0005886">
    <property type="term" value="C:plasma membrane"/>
    <property type="evidence" value="ECO:0007669"/>
    <property type="project" value="TreeGrafter"/>
</dbReference>
<keyword evidence="3" id="KW-0472">Membrane</keyword>
<evidence type="ECO:0000256" key="2">
    <source>
        <dbReference type="ARBA" id="ARBA00034247"/>
    </source>
</evidence>
<keyword evidence="3" id="KW-0812">Transmembrane</keyword>
<comment type="caution">
    <text evidence="5">The sequence shown here is derived from an EMBL/GenBank/DDBJ whole genome shotgun (WGS) entry which is preliminary data.</text>
</comment>
<dbReference type="EC" id="2.7.7.65" evidence="1"/>
<feature type="transmembrane region" description="Helical" evidence="3">
    <location>
        <begin position="138"/>
        <end position="155"/>
    </location>
</feature>
<dbReference type="PROSITE" id="PS50887">
    <property type="entry name" value="GGDEF"/>
    <property type="match status" value="1"/>
</dbReference>
<feature type="transmembrane region" description="Helical" evidence="3">
    <location>
        <begin position="89"/>
        <end position="107"/>
    </location>
</feature>
<name>A0A963Z1Q9_9PROT</name>
<feature type="transmembrane region" description="Helical" evidence="3">
    <location>
        <begin position="189"/>
        <end position="212"/>
    </location>
</feature>
<dbReference type="CDD" id="cd01949">
    <property type="entry name" value="GGDEF"/>
    <property type="match status" value="1"/>
</dbReference>
<evidence type="ECO:0000313" key="6">
    <source>
        <dbReference type="Proteomes" id="UP000721844"/>
    </source>
</evidence>
<protein>
    <recommendedName>
        <fullName evidence="1">diguanylate cyclase</fullName>
        <ecNumber evidence="1">2.7.7.65</ecNumber>
    </recommendedName>
</protein>